<feature type="region of interest" description="Disordered" evidence="3">
    <location>
        <begin position="464"/>
        <end position="531"/>
    </location>
</feature>
<evidence type="ECO:0000259" key="6">
    <source>
        <dbReference type="Pfam" id="PF17806"/>
    </source>
</evidence>
<proteinExistence type="inferred from homology"/>
<dbReference type="Pfam" id="PF17806">
    <property type="entry name" value="SO_alpha_A3"/>
    <property type="match status" value="1"/>
</dbReference>
<dbReference type="Gene3D" id="3.50.50.60">
    <property type="entry name" value="FAD/NAD(P)-binding domain"/>
    <property type="match status" value="1"/>
</dbReference>
<evidence type="ECO:0000259" key="5">
    <source>
        <dbReference type="Pfam" id="PF08669"/>
    </source>
</evidence>
<sequence>MRAPTGGLIDRSRRVRFTFDGQAFEGHAGDTLASALLANGVSLMGRSFKYHRPRGLLAAGVEEPNALVGVGEGGRFEPNTRASDLFLYDGLEAVSQNRWPSLSFDLGAANSPIARFIPAGFYYKTFIGPPWLWKLYEHAIRAAAGLGRPPSEPEVDAFEHRAAFCDVLVVGAGPAGLAAALAAAEGGARVILAEQDARLGGSLLASDATIDGHAAPDWIATAEARLAALGVRVLKRATAIGYYDHNQLSLVERRVEAGRAPGPAGLAQRLWHVRTGRVILAQGAIERPMLFSNNDRPGVMLAGAVQAYVRRWGVLPGRRAAIATCNDAAYHTAFALAEAGGEVAAILDSREAPDSPIVRAARGRFPVHADARLVAARGKTRVTGAEALIAGQTRTIDADLICVSGGFTPVVHLHMQAGGTLDWNEAAGAFTPALARQGQVSVGACAGVEGLSAVLAHGWEAGGAAAPSTASRSPSPDGGGIVAEASAAIPPPSGEGDRPKGGGGGQPRAQTKFDGPTNTETNFAPPPGANLKTCFVDPQNDVTAADLDLAWREGYRSVEHLKRYTTLGMATDQGKTSNLIGLARLSANEQRLVPEVGLTTFRPPYTPTTLAALAGEATGAHMAPLRRTPLDAIHAAETPPWQPVGYWRRPRAYPRSGESLAEAGLREARTVRQAVGMIEVSTLGKFEIAGPDAAALIERVCATPLAKLAVGRGRYTFMLREDGMVVDDGTVWRLAEQRWLMTSSTGGGDRMVGHLSYVRKILDPGLKAAVASVQERWGAIALAGPRAKAVLAALGAEAPAHMGLAHAEIDGLAVLVLAASYSGERAFELYAPSHDLPRLWAILDAAVRAEGGAPYGLEALELLRIEKGHIETGAEIDGRRTPGDLGLSVRAKGGFVGAPALARPALHSHDRQKLVGLASLDGPIPEGAMLLTARGSKPEGHVTSAGRHILDNGAIALGLLRAGPERLGEALLASSPTRGRTVRVEVAAPHFYDAEGARYRD</sequence>
<feature type="domain" description="SoxA A3" evidence="6">
    <location>
        <begin position="534"/>
        <end position="615"/>
    </location>
</feature>
<dbReference type="Pfam" id="PF08669">
    <property type="entry name" value="GCV_T_C"/>
    <property type="match status" value="1"/>
</dbReference>
<dbReference type="InterPro" id="IPR027266">
    <property type="entry name" value="TrmE/GcvT-like"/>
</dbReference>
<dbReference type="InterPro" id="IPR029043">
    <property type="entry name" value="GcvT/YgfZ_C"/>
</dbReference>
<dbReference type="InterPro" id="IPR042204">
    <property type="entry name" value="2Fe-2S-bd_N"/>
</dbReference>
<dbReference type="Gene3D" id="3.30.1360.120">
    <property type="entry name" value="Probable tRNA modification gtpase trme, domain 1"/>
    <property type="match status" value="1"/>
</dbReference>
<dbReference type="RefSeq" id="WP_211940508.1">
    <property type="nucleotide sequence ID" value="NZ_CP073078.1"/>
</dbReference>
<dbReference type="InterPro" id="IPR036188">
    <property type="entry name" value="FAD/NAD-bd_sf"/>
</dbReference>
<comment type="similarity">
    <text evidence="1">Belongs to the GcvT family.</text>
</comment>
<dbReference type="Pfam" id="PF01571">
    <property type="entry name" value="GCV_T"/>
    <property type="match status" value="1"/>
</dbReference>
<dbReference type="InterPro" id="IPR028896">
    <property type="entry name" value="GcvT/YgfZ/DmdA"/>
</dbReference>
<dbReference type="Gene3D" id="3.10.20.440">
    <property type="entry name" value="2Fe-2S iron-sulphur cluster binding domain, sarcosine oxidase, alpha subunit, N-terminal domain"/>
    <property type="match status" value="1"/>
</dbReference>
<evidence type="ECO:0000259" key="4">
    <source>
        <dbReference type="Pfam" id="PF01571"/>
    </source>
</evidence>
<keyword evidence="2" id="KW-0560">Oxidoreductase</keyword>
<feature type="domain" description="GCVT N-terminal" evidence="4">
    <location>
        <begin position="633"/>
        <end position="889"/>
    </location>
</feature>
<gene>
    <name evidence="7" type="ORF">KCG34_11630</name>
</gene>
<dbReference type="PANTHER" id="PTHR43757">
    <property type="entry name" value="AMINOMETHYLTRANSFERASE"/>
    <property type="match status" value="1"/>
</dbReference>
<dbReference type="Proteomes" id="UP000676409">
    <property type="component" value="Chromosome"/>
</dbReference>
<reference evidence="7" key="1">
    <citation type="submission" date="2021-04" db="EMBL/GenBank/DDBJ databases">
        <title>The complete genome sequence of Caulobacter sp. S6.</title>
        <authorList>
            <person name="Tang Y."/>
            <person name="Ouyang W."/>
            <person name="Liu Q."/>
            <person name="Huang B."/>
            <person name="Guo Z."/>
            <person name="Lei P."/>
        </authorList>
    </citation>
    <scope>NUCLEOTIDE SEQUENCE</scope>
    <source>
        <strain evidence="7">S6</strain>
    </source>
</reference>
<name>A0A975G4J3_9CAUL</name>
<dbReference type="GO" id="GO:0016491">
    <property type="term" value="F:oxidoreductase activity"/>
    <property type="evidence" value="ECO:0007669"/>
    <property type="project" value="UniProtKB-KW"/>
</dbReference>
<dbReference type="SUPFAM" id="SSF103025">
    <property type="entry name" value="Folate-binding domain"/>
    <property type="match status" value="1"/>
</dbReference>
<dbReference type="Pfam" id="PF12831">
    <property type="entry name" value="FAD_oxidored"/>
    <property type="match status" value="1"/>
</dbReference>
<evidence type="ECO:0000313" key="7">
    <source>
        <dbReference type="EMBL" id="QUD90457.1"/>
    </source>
</evidence>
<feature type="domain" description="Aminomethyltransferase C-terminal" evidence="5">
    <location>
        <begin position="913"/>
        <end position="993"/>
    </location>
</feature>
<dbReference type="Pfam" id="PF13510">
    <property type="entry name" value="Fer2_4"/>
    <property type="match status" value="1"/>
</dbReference>
<evidence type="ECO:0000313" key="8">
    <source>
        <dbReference type="Proteomes" id="UP000676409"/>
    </source>
</evidence>
<feature type="compositionally biased region" description="Low complexity" evidence="3">
    <location>
        <begin position="464"/>
        <end position="476"/>
    </location>
</feature>
<keyword evidence="8" id="KW-1185">Reference proteome</keyword>
<dbReference type="PRINTS" id="PR00411">
    <property type="entry name" value="PNDRDTASEI"/>
</dbReference>
<dbReference type="KEGG" id="caul:KCG34_11630"/>
<dbReference type="SUPFAM" id="SSF51905">
    <property type="entry name" value="FAD/NAD(P)-binding domain"/>
    <property type="match status" value="1"/>
</dbReference>
<protein>
    <submittedName>
        <fullName evidence="7">(2Fe-2S)-binding protein</fullName>
    </submittedName>
</protein>
<organism evidence="7 8">
    <name type="scientific">Phenylobacterium montanum</name>
    <dbReference type="NCBI Taxonomy" id="2823693"/>
    <lineage>
        <taxon>Bacteria</taxon>
        <taxon>Pseudomonadati</taxon>
        <taxon>Pseudomonadota</taxon>
        <taxon>Alphaproteobacteria</taxon>
        <taxon>Caulobacterales</taxon>
        <taxon>Caulobacteraceae</taxon>
        <taxon>Phenylobacterium</taxon>
    </lineage>
</organism>
<evidence type="ECO:0000256" key="3">
    <source>
        <dbReference type="SAM" id="MobiDB-lite"/>
    </source>
</evidence>
<dbReference type="AlphaFoldDB" id="A0A975G4J3"/>
<evidence type="ECO:0000256" key="2">
    <source>
        <dbReference type="ARBA" id="ARBA00023002"/>
    </source>
</evidence>
<dbReference type="InterPro" id="IPR041117">
    <property type="entry name" value="SoxA_A3"/>
</dbReference>
<dbReference type="InterPro" id="IPR006222">
    <property type="entry name" value="GCVT_N"/>
</dbReference>
<dbReference type="InterPro" id="IPR013977">
    <property type="entry name" value="GcvT_C"/>
</dbReference>
<accession>A0A975G4J3</accession>
<dbReference type="SUPFAM" id="SSF101790">
    <property type="entry name" value="Aminomethyltransferase beta-barrel domain"/>
    <property type="match status" value="1"/>
</dbReference>
<evidence type="ECO:0000256" key="1">
    <source>
        <dbReference type="ARBA" id="ARBA00008609"/>
    </source>
</evidence>
<dbReference type="EMBL" id="CP073078">
    <property type="protein sequence ID" value="QUD90457.1"/>
    <property type="molecule type" value="Genomic_DNA"/>
</dbReference>
<dbReference type="PANTHER" id="PTHR43757:SF2">
    <property type="entry name" value="AMINOMETHYLTRANSFERASE, MITOCHONDRIAL"/>
    <property type="match status" value="1"/>
</dbReference>